<keyword evidence="2" id="KW-0560">Oxidoreductase</keyword>
<name>A0ABN0YWQ9_9ACTN</name>
<dbReference type="Gene3D" id="3.60.130.10">
    <property type="entry name" value="Clavaminate synthase-like"/>
    <property type="match status" value="1"/>
</dbReference>
<dbReference type="GO" id="GO:0051213">
    <property type="term" value="F:dioxygenase activity"/>
    <property type="evidence" value="ECO:0007669"/>
    <property type="project" value="UniProtKB-KW"/>
</dbReference>
<dbReference type="InterPro" id="IPR042098">
    <property type="entry name" value="TauD-like_sf"/>
</dbReference>
<evidence type="ECO:0000256" key="2">
    <source>
        <dbReference type="ARBA" id="ARBA00023002"/>
    </source>
</evidence>
<dbReference type="RefSeq" id="WP_344026622.1">
    <property type="nucleotide sequence ID" value="NZ_BAAABX010000048.1"/>
</dbReference>
<organism evidence="7 8">
    <name type="scientific">Streptomyces luteireticuli</name>
    <dbReference type="NCBI Taxonomy" id="173858"/>
    <lineage>
        <taxon>Bacteria</taxon>
        <taxon>Bacillati</taxon>
        <taxon>Actinomycetota</taxon>
        <taxon>Actinomycetes</taxon>
        <taxon>Kitasatosporales</taxon>
        <taxon>Streptomycetaceae</taxon>
        <taxon>Streptomyces</taxon>
    </lineage>
</organism>
<dbReference type="PANTHER" id="PTHR10696">
    <property type="entry name" value="GAMMA-BUTYROBETAINE HYDROXYLASE-RELATED"/>
    <property type="match status" value="1"/>
</dbReference>
<evidence type="ECO:0000313" key="7">
    <source>
        <dbReference type="EMBL" id="GAA0416100.1"/>
    </source>
</evidence>
<dbReference type="EMBL" id="BAAABX010000048">
    <property type="protein sequence ID" value="GAA0416100.1"/>
    <property type="molecule type" value="Genomic_DNA"/>
</dbReference>
<proteinExistence type="predicted"/>
<comment type="caution">
    <text evidence="7">The sequence shown here is derived from an EMBL/GenBank/DDBJ whole genome shotgun (WGS) entry which is preliminary data.</text>
</comment>
<feature type="region of interest" description="Disordered" evidence="5">
    <location>
        <begin position="1"/>
        <end position="33"/>
    </location>
</feature>
<reference evidence="7 8" key="1">
    <citation type="journal article" date="2019" name="Int. J. Syst. Evol. Microbiol.">
        <title>The Global Catalogue of Microorganisms (GCM) 10K type strain sequencing project: providing services to taxonomists for standard genome sequencing and annotation.</title>
        <authorList>
            <consortium name="The Broad Institute Genomics Platform"/>
            <consortium name="The Broad Institute Genome Sequencing Center for Infectious Disease"/>
            <person name="Wu L."/>
            <person name="Ma J."/>
        </authorList>
    </citation>
    <scope>NUCLEOTIDE SEQUENCE [LARGE SCALE GENOMIC DNA]</scope>
    <source>
        <strain evidence="7 8">JCM 4788</strain>
    </source>
</reference>
<keyword evidence="7" id="KW-0223">Dioxygenase</keyword>
<dbReference type="SUPFAM" id="SSF51197">
    <property type="entry name" value="Clavaminate synthase-like"/>
    <property type="match status" value="1"/>
</dbReference>
<sequence>MTAGTGGPRPGQRRRVSSRPEDRVRTAGPPAGATLPLRVFATEEGVDLAHWATRSAQNVRTWLDTHGAVLFRGFGVDLDRFGPVLRALAGDPTPYLERSSPRTALGDRVYTATDHPADQPIPLHHENSYQREFPQRLVFCCLRPAATGGATPLADARKVLGRIRADVRAGFAQRGVRYVRNYGTGLGMDWREAFQTEQRAQVERHCRERDIETEWGTGDRLRTSQVRPAVAVHPGTGEQVWFNHAVFFHTSSLPTEISAALRAQFPEADLPLNTYYGDGEPIPDEVLDHLRAAYAAEQAALDWQAGDVLLVDNLLAAHGRQPYTGDRLVAVAMTAPLSWDAARAGVIP</sequence>
<dbReference type="InterPro" id="IPR003819">
    <property type="entry name" value="TauD/TfdA-like"/>
</dbReference>
<dbReference type="Pfam" id="PF02668">
    <property type="entry name" value="TauD"/>
    <property type="match status" value="1"/>
</dbReference>
<evidence type="ECO:0000313" key="8">
    <source>
        <dbReference type="Proteomes" id="UP001500879"/>
    </source>
</evidence>
<dbReference type="PANTHER" id="PTHR10696:SF56">
    <property type="entry name" value="TAUD_TFDA-LIKE DOMAIN-CONTAINING PROTEIN"/>
    <property type="match status" value="1"/>
</dbReference>
<evidence type="ECO:0000256" key="4">
    <source>
        <dbReference type="ARBA" id="ARBA00023194"/>
    </source>
</evidence>
<dbReference type="InterPro" id="IPR050411">
    <property type="entry name" value="AlphaKG_dependent_hydroxylases"/>
</dbReference>
<evidence type="ECO:0000259" key="6">
    <source>
        <dbReference type="Pfam" id="PF02668"/>
    </source>
</evidence>
<keyword evidence="4" id="KW-0045">Antibiotic biosynthesis</keyword>
<keyword evidence="3" id="KW-0408">Iron</keyword>
<accession>A0ABN0YWQ9</accession>
<evidence type="ECO:0000256" key="1">
    <source>
        <dbReference type="ARBA" id="ARBA00001954"/>
    </source>
</evidence>
<protein>
    <submittedName>
        <fullName evidence="7">TauD/TfdA family dioxygenase</fullName>
    </submittedName>
</protein>
<keyword evidence="8" id="KW-1185">Reference proteome</keyword>
<gene>
    <name evidence="7" type="ORF">GCM10010357_41870</name>
</gene>
<evidence type="ECO:0000256" key="3">
    <source>
        <dbReference type="ARBA" id="ARBA00023004"/>
    </source>
</evidence>
<comment type="cofactor">
    <cofactor evidence="1">
        <name>Fe(2+)</name>
        <dbReference type="ChEBI" id="CHEBI:29033"/>
    </cofactor>
</comment>
<feature type="domain" description="TauD/TfdA-like" evidence="6">
    <location>
        <begin position="36"/>
        <end position="331"/>
    </location>
</feature>
<evidence type="ECO:0000256" key="5">
    <source>
        <dbReference type="SAM" id="MobiDB-lite"/>
    </source>
</evidence>
<dbReference type="Proteomes" id="UP001500879">
    <property type="component" value="Unassembled WGS sequence"/>
</dbReference>